<feature type="compositionally biased region" description="Low complexity" evidence="4">
    <location>
        <begin position="472"/>
        <end position="491"/>
    </location>
</feature>
<evidence type="ECO:0000256" key="4">
    <source>
        <dbReference type="SAM" id="MobiDB-lite"/>
    </source>
</evidence>
<dbReference type="GO" id="GO:0000710">
    <property type="term" value="P:meiotic mismatch repair"/>
    <property type="evidence" value="ECO:0007669"/>
    <property type="project" value="UniProtKB-ARBA"/>
</dbReference>
<dbReference type="InterPro" id="IPR037198">
    <property type="entry name" value="MutL_C_sf"/>
</dbReference>
<dbReference type="InterPro" id="IPR042121">
    <property type="entry name" value="MutL_C_regsub"/>
</dbReference>
<keyword evidence="2" id="KW-0227">DNA damage</keyword>
<evidence type="ECO:0000259" key="5">
    <source>
        <dbReference type="SMART" id="SM00853"/>
    </source>
</evidence>
<feature type="domain" description="MutL C-terminal dimerisation" evidence="5">
    <location>
        <begin position="615"/>
        <end position="759"/>
    </location>
</feature>
<feature type="compositionally biased region" description="Polar residues" evidence="4">
    <location>
        <begin position="515"/>
        <end position="532"/>
    </location>
</feature>
<dbReference type="Pfam" id="PF01119">
    <property type="entry name" value="DNA_mis_repair"/>
    <property type="match status" value="1"/>
</dbReference>
<dbReference type="SMART" id="SM00853">
    <property type="entry name" value="MutL_C"/>
    <property type="match status" value="1"/>
</dbReference>
<feature type="domain" description="DNA mismatch repair protein S5" evidence="6">
    <location>
        <begin position="217"/>
        <end position="332"/>
    </location>
</feature>
<dbReference type="SUPFAM" id="SSF118116">
    <property type="entry name" value="DNA mismatch repair protein MutL"/>
    <property type="match status" value="1"/>
</dbReference>
<sequence length="797" mass="88823">MSIIRPITNDTVHRICSGQVITDLASAVKELVENALDAGATTIEVRIKNYGLDSIEVSDNGSGISKEDQESIGKKHYTSKIEAFGDLDTLETFGFRGEALSSLCSVSDVTITTATALESPKGLQLKLDHEGSVISKSTVASQKGTMVSIHNLFSTLPVRRKVFERNCRRDFSKSISLLQAYAVISIEKKFIIFHQTKASGKVVQFSTNMNSDINLNIMNIFGTKLSSNLVRWQDGFIEGYISRPHVGSVRLSSDKQMVFINRRPISLPKLVKAIQEVFKMYSMSQAPFFAINLTLTEGTVDVNVSPDKRSVFLSEENFIIDFVRESLQRLCEGTAHSLTESKLQPSITTPSSSPYEINLASFSSQPDSSQKSLFSGFSKDDDLIDADTYGNEFSTSHKRKLSNSREDNESDTMKAPILNKTSTRTYGTEHGTSDNNLESRLSASHEKMRQRLSSFVSNSTLRKPKADEKYVLSPSPLRSSASESLKSISPSGPEPSPSPFPKRFPISPPGADESLLSSSSPVEANENVFSSSPIPPKTSALQKRKFFLGKPTDNLRKIKETVDVSFDNWENNLTFNDDITKEPAKLGLIHDISDTNQEEHLDLTIHKADFLKMRIVGQFNRGFIVVIHKNNLFIIDQHASDEKFNYEKLKGRVKLKPQELVAPKQLNLAATEEIVLFEHMEMIREKGFEIIVNMDEPVGKRCKLIAVPSGKSVVFDVGDLLEMLNLLSEHPRINPISSKLERMLASKACRSSIMIGRALTISEMSTVVRHLADLSKPWNCPHGRPTMRHLFRMKDST</sequence>
<keyword evidence="8" id="KW-1185">Reference proteome</keyword>
<dbReference type="SUPFAM" id="SSF54211">
    <property type="entry name" value="Ribosomal protein S5 domain 2-like"/>
    <property type="match status" value="1"/>
</dbReference>
<dbReference type="Gene3D" id="3.30.230.10">
    <property type="match status" value="1"/>
</dbReference>
<dbReference type="InterPro" id="IPR002099">
    <property type="entry name" value="MutL/Mlh/PMS"/>
</dbReference>
<dbReference type="PANTHER" id="PTHR10073:SF52">
    <property type="entry name" value="MISMATCH REPAIR ENDONUCLEASE PMS2"/>
    <property type="match status" value="1"/>
</dbReference>
<dbReference type="InterPro" id="IPR036890">
    <property type="entry name" value="HATPase_C_sf"/>
</dbReference>
<evidence type="ECO:0000256" key="1">
    <source>
        <dbReference type="ARBA" id="ARBA00006082"/>
    </source>
</evidence>
<dbReference type="GO" id="GO:0140664">
    <property type="term" value="F:ATP-dependent DNA damage sensor activity"/>
    <property type="evidence" value="ECO:0007669"/>
    <property type="project" value="InterPro"/>
</dbReference>
<reference evidence="7 8" key="1">
    <citation type="journal article" date="2023" name="G3 (Bethesda)">
        <title>A high-quality reference genome for the fission yeast Schizosaccharomyces osmophilus.</title>
        <authorList>
            <person name="Jia G.S."/>
            <person name="Zhang W.C."/>
            <person name="Liang Y."/>
            <person name="Liu X.H."/>
            <person name="Rhind N."/>
            <person name="Pidoux A."/>
            <person name="Brysch-Herzberg M."/>
            <person name="Du L.L."/>
        </authorList>
    </citation>
    <scope>NUCLEOTIDE SEQUENCE [LARGE SCALE GENOMIC DNA]</scope>
    <source>
        <strain evidence="7 8">CBS 15793</strain>
    </source>
</reference>
<feature type="compositionally biased region" description="Pro residues" evidence="4">
    <location>
        <begin position="492"/>
        <end position="508"/>
    </location>
</feature>
<dbReference type="Gene3D" id="3.30.565.10">
    <property type="entry name" value="Histidine kinase-like ATPase, C-terminal domain"/>
    <property type="match status" value="1"/>
</dbReference>
<name>A0AAF0AZ34_9SCHI</name>
<dbReference type="InterPro" id="IPR013507">
    <property type="entry name" value="DNA_mismatch_S5_2-like"/>
</dbReference>
<dbReference type="InterPro" id="IPR014790">
    <property type="entry name" value="MutL_C"/>
</dbReference>
<dbReference type="FunFam" id="3.30.565.10:FF:000014">
    <property type="entry name" value="Mismatch repair endonuclease pms1, putative"/>
    <property type="match status" value="1"/>
</dbReference>
<proteinExistence type="inferred from homology"/>
<feature type="region of interest" description="Disordered" evidence="4">
    <location>
        <begin position="394"/>
        <end position="536"/>
    </location>
</feature>
<evidence type="ECO:0000259" key="6">
    <source>
        <dbReference type="SMART" id="SM01340"/>
    </source>
</evidence>
<dbReference type="CDD" id="cd16926">
    <property type="entry name" value="HATPase_MutL-MLH-PMS-like"/>
    <property type="match status" value="1"/>
</dbReference>
<dbReference type="Gene3D" id="3.30.1540.20">
    <property type="entry name" value="MutL, C-terminal domain, dimerisation subdomain"/>
    <property type="match status" value="1"/>
</dbReference>
<feature type="compositionally biased region" description="Polar residues" evidence="4">
    <location>
        <begin position="433"/>
        <end position="442"/>
    </location>
</feature>
<feature type="compositionally biased region" description="Polar residues" evidence="4">
    <location>
        <begin position="451"/>
        <end position="461"/>
    </location>
</feature>
<dbReference type="AlphaFoldDB" id="A0AAF0AZ34"/>
<dbReference type="SMART" id="SM01340">
    <property type="entry name" value="DNA_mis_repair"/>
    <property type="match status" value="1"/>
</dbReference>
<dbReference type="KEGG" id="som:SOMG_04659"/>
<evidence type="ECO:0000313" key="7">
    <source>
        <dbReference type="EMBL" id="WBW74943.1"/>
    </source>
</evidence>
<dbReference type="InterPro" id="IPR038973">
    <property type="entry name" value="MutL/Mlh/Pms-like"/>
</dbReference>
<dbReference type="RefSeq" id="XP_056039186.1">
    <property type="nucleotide sequence ID" value="XM_056183438.1"/>
</dbReference>
<comment type="similarity">
    <text evidence="1">Belongs to the DNA mismatch repair MutL/HexB family.</text>
</comment>
<dbReference type="Pfam" id="PF08676">
    <property type="entry name" value="MutL_C"/>
    <property type="match status" value="1"/>
</dbReference>
<gene>
    <name evidence="7" type="primary">pms1</name>
    <name evidence="7" type="ORF">SOMG_04659</name>
</gene>
<dbReference type="GO" id="GO:0030983">
    <property type="term" value="F:mismatched DNA binding"/>
    <property type="evidence" value="ECO:0007669"/>
    <property type="project" value="InterPro"/>
</dbReference>
<dbReference type="Gene3D" id="3.30.1370.100">
    <property type="entry name" value="MutL, C-terminal domain, regulatory subdomain"/>
    <property type="match status" value="1"/>
</dbReference>
<dbReference type="NCBIfam" id="TIGR00585">
    <property type="entry name" value="mutl"/>
    <property type="match status" value="1"/>
</dbReference>
<protein>
    <recommendedName>
        <fullName evidence="3">DNA mismatch repair protein PMS1</fullName>
    </recommendedName>
</protein>
<dbReference type="GeneID" id="80878127"/>
<organism evidence="7 8">
    <name type="scientific">Schizosaccharomyces osmophilus</name>
    <dbReference type="NCBI Taxonomy" id="2545709"/>
    <lineage>
        <taxon>Eukaryota</taxon>
        <taxon>Fungi</taxon>
        <taxon>Dikarya</taxon>
        <taxon>Ascomycota</taxon>
        <taxon>Taphrinomycotina</taxon>
        <taxon>Schizosaccharomycetes</taxon>
        <taxon>Schizosaccharomycetales</taxon>
        <taxon>Schizosaccharomycetaceae</taxon>
        <taxon>Schizosaccharomyces</taxon>
    </lineage>
</organism>
<dbReference type="FunFam" id="3.30.1370.100:FF:000001">
    <property type="entry name" value="Mismatch repair endonuclease pms1, putative"/>
    <property type="match status" value="1"/>
</dbReference>
<evidence type="ECO:0000256" key="3">
    <source>
        <dbReference type="ARBA" id="ARBA00070941"/>
    </source>
</evidence>
<dbReference type="PROSITE" id="PS00058">
    <property type="entry name" value="DNA_MISMATCH_REPAIR_1"/>
    <property type="match status" value="1"/>
</dbReference>
<dbReference type="InterPro" id="IPR020568">
    <property type="entry name" value="Ribosomal_Su5_D2-typ_SF"/>
</dbReference>
<dbReference type="Pfam" id="PF13589">
    <property type="entry name" value="HATPase_c_3"/>
    <property type="match status" value="1"/>
</dbReference>
<dbReference type="InterPro" id="IPR042120">
    <property type="entry name" value="MutL_C_dimsub"/>
</dbReference>
<dbReference type="Proteomes" id="UP001212411">
    <property type="component" value="Chromosome 3"/>
</dbReference>
<evidence type="ECO:0000313" key="8">
    <source>
        <dbReference type="Proteomes" id="UP001212411"/>
    </source>
</evidence>
<dbReference type="InterPro" id="IPR014721">
    <property type="entry name" value="Ribsml_uS5_D2-typ_fold_subgr"/>
</dbReference>
<dbReference type="InterPro" id="IPR014762">
    <property type="entry name" value="DNA_mismatch_repair_CS"/>
</dbReference>
<dbReference type="CDD" id="cd03484">
    <property type="entry name" value="MutL_Trans_hPMS_2_like"/>
    <property type="match status" value="1"/>
</dbReference>
<dbReference type="PANTHER" id="PTHR10073">
    <property type="entry name" value="DNA MISMATCH REPAIR PROTEIN MLH, PMS, MUTL"/>
    <property type="match status" value="1"/>
</dbReference>
<accession>A0AAF0AZ34</accession>
<evidence type="ECO:0000256" key="2">
    <source>
        <dbReference type="ARBA" id="ARBA00022763"/>
    </source>
</evidence>
<dbReference type="EMBL" id="CP115613">
    <property type="protein sequence ID" value="WBW74943.1"/>
    <property type="molecule type" value="Genomic_DNA"/>
</dbReference>
<dbReference type="GO" id="GO:0032389">
    <property type="term" value="C:MutLalpha complex"/>
    <property type="evidence" value="ECO:0007669"/>
    <property type="project" value="TreeGrafter"/>
</dbReference>
<dbReference type="GO" id="GO:0016887">
    <property type="term" value="F:ATP hydrolysis activity"/>
    <property type="evidence" value="ECO:0007669"/>
    <property type="project" value="InterPro"/>
</dbReference>
<dbReference type="SUPFAM" id="SSF55874">
    <property type="entry name" value="ATPase domain of HSP90 chaperone/DNA topoisomerase II/histidine kinase"/>
    <property type="match status" value="1"/>
</dbReference>
<dbReference type="GO" id="GO:0005524">
    <property type="term" value="F:ATP binding"/>
    <property type="evidence" value="ECO:0007669"/>
    <property type="project" value="InterPro"/>
</dbReference>